<protein>
    <submittedName>
        <fullName evidence="1">Uncharacterized protein</fullName>
    </submittedName>
</protein>
<dbReference type="EMBL" id="OX395130">
    <property type="protein sequence ID" value="CAI5775003.1"/>
    <property type="molecule type" value="Genomic_DNA"/>
</dbReference>
<evidence type="ECO:0000313" key="2">
    <source>
        <dbReference type="Proteomes" id="UP001178461"/>
    </source>
</evidence>
<dbReference type="AlphaFoldDB" id="A0AA35KD34"/>
<accession>A0AA35KD34</accession>
<keyword evidence="2" id="KW-1185">Reference proteome</keyword>
<gene>
    <name evidence="1" type="ORF">PODLI_1B042770</name>
</gene>
<sequence length="74" mass="8606">MSPVLWFTQFQLQQLVTLFSEEVAKVPPCYHLHLNLNQRAVISQPDVSAKEVLFEFKESEPRNFCFKYQNGTSA</sequence>
<proteinExistence type="predicted"/>
<dbReference type="Proteomes" id="UP001178461">
    <property type="component" value="Chromosome 5"/>
</dbReference>
<evidence type="ECO:0000313" key="1">
    <source>
        <dbReference type="EMBL" id="CAI5775003.1"/>
    </source>
</evidence>
<reference evidence="1" key="1">
    <citation type="submission" date="2022-12" db="EMBL/GenBank/DDBJ databases">
        <authorList>
            <person name="Alioto T."/>
            <person name="Alioto T."/>
            <person name="Gomez Garrido J."/>
        </authorList>
    </citation>
    <scope>NUCLEOTIDE SEQUENCE</scope>
</reference>
<organism evidence="1 2">
    <name type="scientific">Podarcis lilfordi</name>
    <name type="common">Lilford's wall lizard</name>
    <dbReference type="NCBI Taxonomy" id="74358"/>
    <lineage>
        <taxon>Eukaryota</taxon>
        <taxon>Metazoa</taxon>
        <taxon>Chordata</taxon>
        <taxon>Craniata</taxon>
        <taxon>Vertebrata</taxon>
        <taxon>Euteleostomi</taxon>
        <taxon>Lepidosauria</taxon>
        <taxon>Squamata</taxon>
        <taxon>Bifurcata</taxon>
        <taxon>Unidentata</taxon>
        <taxon>Episquamata</taxon>
        <taxon>Laterata</taxon>
        <taxon>Lacertibaenia</taxon>
        <taxon>Lacertidae</taxon>
        <taxon>Podarcis</taxon>
    </lineage>
</organism>
<name>A0AA35KD34_9SAUR</name>